<dbReference type="KEGG" id="phao:HF685_00600"/>
<sequence length="85" mass="9357">MDQGFTATVNDTGVNENIRNIAFETGTLSARIAVLERLAERVLFVNCAAYVYARHAVLNGSRNEDELQAEAQAAFQRQLKIAEDG</sequence>
<dbReference type="AlphaFoldDB" id="A0A6H2DPK2"/>
<organism evidence="1 2">
    <name type="scientific">Parasphingorhabdus halotolerans</name>
    <dbReference type="NCBI Taxonomy" id="2725558"/>
    <lineage>
        <taxon>Bacteria</taxon>
        <taxon>Pseudomonadati</taxon>
        <taxon>Pseudomonadota</taxon>
        <taxon>Alphaproteobacteria</taxon>
        <taxon>Sphingomonadales</taxon>
        <taxon>Sphingomonadaceae</taxon>
        <taxon>Parasphingorhabdus</taxon>
    </lineage>
</organism>
<evidence type="ECO:0000313" key="2">
    <source>
        <dbReference type="Proteomes" id="UP000501600"/>
    </source>
</evidence>
<accession>A0A6H2DPK2</accession>
<protein>
    <submittedName>
        <fullName evidence="1">Uncharacterized protein</fullName>
    </submittedName>
</protein>
<reference evidence="1 2" key="1">
    <citation type="submission" date="2020-04" db="EMBL/GenBank/DDBJ databases">
        <title>Genome sequence for Sphingorhabdus sp. strain M1.</title>
        <authorList>
            <person name="Park S.-J."/>
        </authorList>
    </citation>
    <scope>NUCLEOTIDE SEQUENCE [LARGE SCALE GENOMIC DNA]</scope>
    <source>
        <strain evidence="1 2">JK6</strain>
    </source>
</reference>
<dbReference type="EMBL" id="CP051217">
    <property type="protein sequence ID" value="QJB70592.1"/>
    <property type="molecule type" value="Genomic_DNA"/>
</dbReference>
<dbReference type="Proteomes" id="UP000501600">
    <property type="component" value="Chromosome"/>
</dbReference>
<gene>
    <name evidence="1" type="ORF">HF685_00600</name>
</gene>
<proteinExistence type="predicted"/>
<keyword evidence="2" id="KW-1185">Reference proteome</keyword>
<evidence type="ECO:0000313" key="1">
    <source>
        <dbReference type="EMBL" id="QJB70592.1"/>
    </source>
</evidence>
<name>A0A6H2DPK2_9SPHN</name>